<keyword evidence="5" id="KW-0808">Transferase</keyword>
<dbReference type="InterPro" id="IPR003594">
    <property type="entry name" value="HATPase_dom"/>
</dbReference>
<evidence type="ECO:0000259" key="3">
    <source>
        <dbReference type="Pfam" id="PF13581"/>
    </source>
</evidence>
<dbReference type="Gene3D" id="3.30.565.10">
    <property type="entry name" value="Histidine kinase-like ATPase, C-terminal domain"/>
    <property type="match status" value="1"/>
</dbReference>
<reference evidence="5 6" key="1">
    <citation type="submission" date="2019-12" db="EMBL/GenBank/DDBJ databases">
        <title>Whole genome sequencing of endophytic Actinobacterium Micromonospora sp. MPMI6T.</title>
        <authorList>
            <person name="Evv R."/>
            <person name="Podile A.R."/>
        </authorList>
    </citation>
    <scope>NUCLEOTIDE SEQUENCE [LARGE SCALE GENOMIC DNA]</scope>
    <source>
        <strain evidence="5 6">MPMI6</strain>
    </source>
</reference>
<keyword evidence="5" id="KW-0418">Kinase</keyword>
<dbReference type="InterPro" id="IPR050267">
    <property type="entry name" value="Anti-sigma-factor_SerPK"/>
</dbReference>
<keyword evidence="6" id="KW-1185">Reference proteome</keyword>
<dbReference type="RefSeq" id="WP_208817273.1">
    <property type="nucleotide sequence ID" value="NZ_WVUH01000419.1"/>
</dbReference>
<dbReference type="Pfam" id="PF14417">
    <property type="entry name" value="MEDS"/>
    <property type="match status" value="1"/>
</dbReference>
<evidence type="ECO:0000256" key="2">
    <source>
        <dbReference type="SAM" id="MobiDB-lite"/>
    </source>
</evidence>
<evidence type="ECO:0000256" key="1">
    <source>
        <dbReference type="ARBA" id="ARBA00022527"/>
    </source>
</evidence>
<organism evidence="5 6">
    <name type="scientific">Micromonospora echinofusca</name>
    <dbReference type="NCBI Taxonomy" id="47858"/>
    <lineage>
        <taxon>Bacteria</taxon>
        <taxon>Bacillati</taxon>
        <taxon>Actinomycetota</taxon>
        <taxon>Actinomycetes</taxon>
        <taxon>Micromonosporales</taxon>
        <taxon>Micromonosporaceae</taxon>
        <taxon>Micromonospora</taxon>
    </lineage>
</organism>
<sequence length="335" mass="34783">MQADPGGSSAFGGLRHEALFYTGDSDYVAGVGGFVTAGLAAAEPALIAVPGHRLDLLRPLVGADAPVTFVDMTEAGRNPGRIIPGVLHAFLDRHRDRSVRIVGEPIWPGRSAVEYPRCVQHEALINIAFADRPAVILCPYDAVGLDEVALTDAARTHPVLVRDGVTTTSPHYTTPEAVVDGFNRPLAAPDGPVADLRFDATGLSAARALVGAAATGAGLSPERVDDLRIAVTELATNALTHAPTPATLRVWVEPAALVCEVTGASVLTDRLAGRIPPSHRSDRGRGLVLVNQLCDLVEIHTDEGSTTIRLHLTRPGGTPGSAGTAEGGFALASPG</sequence>
<feature type="region of interest" description="Disordered" evidence="2">
    <location>
        <begin position="315"/>
        <end position="335"/>
    </location>
</feature>
<feature type="domain" description="MEDS" evidence="4">
    <location>
        <begin position="15"/>
        <end position="158"/>
    </location>
</feature>
<dbReference type="CDD" id="cd16936">
    <property type="entry name" value="HATPase_RsbW-like"/>
    <property type="match status" value="1"/>
</dbReference>
<name>A0ABS3W048_MICEH</name>
<evidence type="ECO:0000313" key="6">
    <source>
        <dbReference type="Proteomes" id="UP000823521"/>
    </source>
</evidence>
<proteinExistence type="predicted"/>
<dbReference type="Proteomes" id="UP000823521">
    <property type="component" value="Unassembled WGS sequence"/>
</dbReference>
<gene>
    <name evidence="5" type="ORF">GSF22_29875</name>
</gene>
<accession>A0ABS3W048</accession>
<feature type="domain" description="Histidine kinase/HSP90-like ATPase" evidence="3">
    <location>
        <begin position="200"/>
        <end position="310"/>
    </location>
</feature>
<protein>
    <submittedName>
        <fullName evidence="5">Sensor histidine kinase</fullName>
    </submittedName>
</protein>
<dbReference type="PANTHER" id="PTHR35526">
    <property type="entry name" value="ANTI-SIGMA-F FACTOR RSBW-RELATED"/>
    <property type="match status" value="1"/>
</dbReference>
<dbReference type="InterPro" id="IPR025847">
    <property type="entry name" value="MEDS_domain"/>
</dbReference>
<comment type="caution">
    <text evidence="5">The sequence shown here is derived from an EMBL/GenBank/DDBJ whole genome shotgun (WGS) entry which is preliminary data.</text>
</comment>
<evidence type="ECO:0000313" key="5">
    <source>
        <dbReference type="EMBL" id="MBO4210171.1"/>
    </source>
</evidence>
<dbReference type="EMBL" id="WVUH01000419">
    <property type="protein sequence ID" value="MBO4210171.1"/>
    <property type="molecule type" value="Genomic_DNA"/>
</dbReference>
<keyword evidence="1" id="KW-0723">Serine/threonine-protein kinase</keyword>
<dbReference type="NCBIfam" id="NF041045">
    <property type="entry name" value="RsbA_anti_sig"/>
    <property type="match status" value="1"/>
</dbReference>
<dbReference type="Pfam" id="PF13581">
    <property type="entry name" value="HATPase_c_2"/>
    <property type="match status" value="1"/>
</dbReference>
<dbReference type="SUPFAM" id="SSF55874">
    <property type="entry name" value="ATPase domain of HSP90 chaperone/DNA topoisomerase II/histidine kinase"/>
    <property type="match status" value="1"/>
</dbReference>
<dbReference type="InterPro" id="IPR036890">
    <property type="entry name" value="HATPase_C_sf"/>
</dbReference>
<dbReference type="PANTHER" id="PTHR35526:SF3">
    <property type="entry name" value="ANTI-SIGMA-F FACTOR RSBW"/>
    <property type="match status" value="1"/>
</dbReference>
<dbReference type="GO" id="GO:0016301">
    <property type="term" value="F:kinase activity"/>
    <property type="evidence" value="ECO:0007669"/>
    <property type="project" value="UniProtKB-KW"/>
</dbReference>
<evidence type="ECO:0000259" key="4">
    <source>
        <dbReference type="Pfam" id="PF14417"/>
    </source>
</evidence>
<dbReference type="InterPro" id="IPR047718">
    <property type="entry name" value="RsbA-like_anti_sig"/>
</dbReference>